<proteinExistence type="inferred from homology"/>
<feature type="domain" description="Trichome birefringence-like C-terminal" evidence="9">
    <location>
        <begin position="152"/>
        <end position="437"/>
    </location>
</feature>
<feature type="domain" description="Trichome birefringence-like N-terminal" evidence="10">
    <location>
        <begin position="98"/>
        <end position="151"/>
    </location>
</feature>
<dbReference type="Gramene" id="CDP02553">
    <property type="protein sequence ID" value="CDP02553"/>
    <property type="gene ID" value="GSCOC_T00039973001"/>
</dbReference>
<name>A0A068U4L4_COFCA</name>
<feature type="domain" description="Trichome birefringence-like N-terminal" evidence="10">
    <location>
        <begin position="574"/>
        <end position="627"/>
    </location>
</feature>
<feature type="compositionally biased region" description="Basic and acidic residues" evidence="7">
    <location>
        <begin position="465"/>
        <end position="484"/>
    </location>
</feature>
<evidence type="ECO:0000313" key="12">
    <source>
        <dbReference type="Proteomes" id="UP000295252"/>
    </source>
</evidence>
<dbReference type="AlphaFoldDB" id="A0A068U4L4"/>
<feature type="region of interest" description="Disordered" evidence="7">
    <location>
        <begin position="465"/>
        <end position="571"/>
    </location>
</feature>
<evidence type="ECO:0000256" key="1">
    <source>
        <dbReference type="ARBA" id="ARBA00004167"/>
    </source>
</evidence>
<dbReference type="PhylomeDB" id="A0A068U4L4"/>
<evidence type="ECO:0000256" key="2">
    <source>
        <dbReference type="ARBA" id="ARBA00007727"/>
    </source>
</evidence>
<evidence type="ECO:0000256" key="4">
    <source>
        <dbReference type="ARBA" id="ARBA00022968"/>
    </source>
</evidence>
<dbReference type="STRING" id="49390.A0A068U4L4"/>
<evidence type="ECO:0000256" key="6">
    <source>
        <dbReference type="ARBA" id="ARBA00023136"/>
    </source>
</evidence>
<evidence type="ECO:0008006" key="13">
    <source>
        <dbReference type="Google" id="ProtNLM"/>
    </source>
</evidence>
<dbReference type="OMA" id="YREYNFN"/>
<accession>A0A068U4L4</accession>
<evidence type="ECO:0000256" key="7">
    <source>
        <dbReference type="SAM" id="MobiDB-lite"/>
    </source>
</evidence>
<evidence type="ECO:0000259" key="9">
    <source>
        <dbReference type="Pfam" id="PF13839"/>
    </source>
</evidence>
<protein>
    <recommendedName>
        <fullName evidence="13">Trichome birefringence-like N-terminal domain-containing protein</fullName>
    </recommendedName>
</protein>
<dbReference type="InterPro" id="IPR029962">
    <property type="entry name" value="TBL"/>
</dbReference>
<reference evidence="12" key="1">
    <citation type="journal article" date="2014" name="Science">
        <title>The coffee genome provides insight into the convergent evolution of caffeine biosynthesis.</title>
        <authorList>
            <person name="Denoeud F."/>
            <person name="Carretero-Paulet L."/>
            <person name="Dereeper A."/>
            <person name="Droc G."/>
            <person name="Guyot R."/>
            <person name="Pietrella M."/>
            <person name="Zheng C."/>
            <person name="Alberti A."/>
            <person name="Anthony F."/>
            <person name="Aprea G."/>
            <person name="Aury J.M."/>
            <person name="Bento P."/>
            <person name="Bernard M."/>
            <person name="Bocs S."/>
            <person name="Campa C."/>
            <person name="Cenci A."/>
            <person name="Combes M.C."/>
            <person name="Crouzillat D."/>
            <person name="Da Silva C."/>
            <person name="Daddiego L."/>
            <person name="De Bellis F."/>
            <person name="Dussert S."/>
            <person name="Garsmeur O."/>
            <person name="Gayraud T."/>
            <person name="Guignon V."/>
            <person name="Jahn K."/>
            <person name="Jamilloux V."/>
            <person name="Joet T."/>
            <person name="Labadie K."/>
            <person name="Lan T."/>
            <person name="Leclercq J."/>
            <person name="Lepelley M."/>
            <person name="Leroy T."/>
            <person name="Li L.T."/>
            <person name="Librado P."/>
            <person name="Lopez L."/>
            <person name="Munoz A."/>
            <person name="Noel B."/>
            <person name="Pallavicini A."/>
            <person name="Perrotta G."/>
            <person name="Poncet V."/>
            <person name="Pot D."/>
            <person name="Priyono X."/>
            <person name="Rigoreau M."/>
            <person name="Rouard M."/>
            <person name="Rozas J."/>
            <person name="Tranchant-Dubreuil C."/>
            <person name="VanBuren R."/>
            <person name="Zhang Q."/>
            <person name="Andrade A.C."/>
            <person name="Argout X."/>
            <person name="Bertrand B."/>
            <person name="de Kochko A."/>
            <person name="Graziosi G."/>
            <person name="Henry R.J."/>
            <person name="Jayarama X."/>
            <person name="Ming R."/>
            <person name="Nagai C."/>
            <person name="Rounsley S."/>
            <person name="Sankoff D."/>
            <person name="Giuliano G."/>
            <person name="Albert V.A."/>
            <person name="Wincker P."/>
            <person name="Lashermes P."/>
        </authorList>
    </citation>
    <scope>NUCLEOTIDE SEQUENCE [LARGE SCALE GENOMIC DNA]</scope>
    <source>
        <strain evidence="12">cv. DH200-94</strain>
    </source>
</reference>
<keyword evidence="3 8" id="KW-0812">Transmembrane</keyword>
<feature type="domain" description="Trichome birefringence-like C-terminal" evidence="9">
    <location>
        <begin position="628"/>
        <end position="910"/>
    </location>
</feature>
<dbReference type="Pfam" id="PF13839">
    <property type="entry name" value="PC-Esterase"/>
    <property type="match status" value="2"/>
</dbReference>
<dbReference type="InterPro" id="IPR025846">
    <property type="entry name" value="TBL_N"/>
</dbReference>
<evidence type="ECO:0000256" key="8">
    <source>
        <dbReference type="SAM" id="Phobius"/>
    </source>
</evidence>
<dbReference type="Pfam" id="PF14416">
    <property type="entry name" value="PMR5N"/>
    <property type="match status" value="2"/>
</dbReference>
<dbReference type="GO" id="GO:0005794">
    <property type="term" value="C:Golgi apparatus"/>
    <property type="evidence" value="ECO:0007669"/>
    <property type="project" value="TreeGrafter"/>
</dbReference>
<evidence type="ECO:0000256" key="5">
    <source>
        <dbReference type="ARBA" id="ARBA00022989"/>
    </source>
</evidence>
<keyword evidence="5 8" id="KW-1133">Transmembrane helix</keyword>
<feature type="transmembrane region" description="Helical" evidence="8">
    <location>
        <begin position="21"/>
        <end position="40"/>
    </location>
</feature>
<feature type="region of interest" description="Disordered" evidence="7">
    <location>
        <begin position="69"/>
        <end position="93"/>
    </location>
</feature>
<dbReference type="EMBL" id="HG739092">
    <property type="protein sequence ID" value="CDP02553.1"/>
    <property type="molecule type" value="Genomic_DNA"/>
</dbReference>
<keyword evidence="4" id="KW-0735">Signal-anchor</keyword>
<dbReference type="PANTHER" id="PTHR32285">
    <property type="entry name" value="PROTEIN TRICHOME BIREFRINGENCE-LIKE 9-RELATED"/>
    <property type="match status" value="1"/>
</dbReference>
<dbReference type="InParanoid" id="A0A068U4L4"/>
<keyword evidence="12" id="KW-1185">Reference proteome</keyword>
<comment type="subcellular location">
    <subcellularLocation>
        <location evidence="1">Membrane</location>
        <topology evidence="1">Single-pass membrane protein</topology>
    </subcellularLocation>
</comment>
<dbReference type="OrthoDB" id="630188at2759"/>
<evidence type="ECO:0000259" key="10">
    <source>
        <dbReference type="Pfam" id="PF14416"/>
    </source>
</evidence>
<comment type="similarity">
    <text evidence="2">Belongs to the PC-esterase family. TBL subfamily.</text>
</comment>
<keyword evidence="6 8" id="KW-0472">Membrane</keyword>
<sequence length="925" mass="107140">MKFQALDLPSRKKRHETRKQAPKIASLIVLAILLSVISVYSPPLQFRKFSEASSPLDSLKESINTSLQSLPCRPEDDGSQPCSNTEEGEPEARPEVVEKCDLFAGEWVPNPDAPYYTNTTCYVIQEHQNCLKYGRPDLDFLKWRWKPDGCELPIFDPHQFLELVRGKSIAFVGDSVSRNHMQSLFCLLSKVLYPEEISSTTDESRQWKYKEYNFKISILWAPYLVRSAEITSPNDKARSFGLYLDEFDENWTTKIEGYDYVVISGGHWFFRPAMLYENGRIVGCLYCPQENVTHVTPLFSYQRAFRTAFRAINSLGNFKGVTFLRTFSPQHFENGTWDSGGNCVRKRPYKRNEILLADNNLEMYKIQLQELKIAQKEGSKRGLKFRLFDATKPMLLRPDGHPSIYGHWPSQTVEMPNDCVHWCLPGPIDTWNDFFLELLKREESEKSFNDYVHKIGKIRTTRDLGSRIKNEERHPRESIRRPEKDDEPEAANSPETEPSEPPSSIKSDLIVARTTLDRNNSERRSAPSPSPSQGDENEGRTRIPIQRSPEQTKRVSPVPNPAGGIDHSKLGDKESCDLFTGEWVPNPEAPYYTNSTCYGIYDHQNCMKYGRPDTDFLKWRWKPDGCELPIFDPHQFLEVVRGKSIAFVGDSLARNHMLSLMCLLSRVLYPLDVSTANDENRRWVYREYNFNVSMFWAPYLVRSERTDPNDITRPFNLYLDEFDDGWTTKVQAYDYIIISAGQWFFRPTNFYENRTLIGCLACKQDSVTQFTMNFSYERAFRTAFRAIISLANFKGVTILRTIAPSHFEGGVWDQGGDCVRTRPFKRNETVLADYISELHKIQLKELRIAQEEGSKWGLRFRLFDVTQAMSLRPDGHPSKYGHWPTEKVTNDCVHWCLPGPIDAWNDFLQELIKREETKKSSYRYT</sequence>
<organism evidence="11 12">
    <name type="scientific">Coffea canephora</name>
    <name type="common">Robusta coffee</name>
    <dbReference type="NCBI Taxonomy" id="49390"/>
    <lineage>
        <taxon>Eukaryota</taxon>
        <taxon>Viridiplantae</taxon>
        <taxon>Streptophyta</taxon>
        <taxon>Embryophyta</taxon>
        <taxon>Tracheophyta</taxon>
        <taxon>Spermatophyta</taxon>
        <taxon>Magnoliopsida</taxon>
        <taxon>eudicotyledons</taxon>
        <taxon>Gunneridae</taxon>
        <taxon>Pentapetalae</taxon>
        <taxon>asterids</taxon>
        <taxon>lamiids</taxon>
        <taxon>Gentianales</taxon>
        <taxon>Rubiaceae</taxon>
        <taxon>Ixoroideae</taxon>
        <taxon>Gardenieae complex</taxon>
        <taxon>Bertiereae - Coffeeae clade</taxon>
        <taxon>Coffeeae</taxon>
        <taxon>Coffea</taxon>
    </lineage>
</organism>
<evidence type="ECO:0000313" key="11">
    <source>
        <dbReference type="EMBL" id="CDP02553.1"/>
    </source>
</evidence>
<dbReference type="GO" id="GO:0016413">
    <property type="term" value="F:O-acetyltransferase activity"/>
    <property type="evidence" value="ECO:0007669"/>
    <property type="project" value="InterPro"/>
</dbReference>
<dbReference type="Proteomes" id="UP000295252">
    <property type="component" value="Chromosome IX"/>
</dbReference>
<dbReference type="PANTHER" id="PTHR32285:SF247">
    <property type="entry name" value="PROTEIN TRICHOME BIREFRINGENCE-LIKE 19"/>
    <property type="match status" value="1"/>
</dbReference>
<dbReference type="GO" id="GO:0016020">
    <property type="term" value="C:membrane"/>
    <property type="evidence" value="ECO:0007669"/>
    <property type="project" value="UniProtKB-SubCell"/>
</dbReference>
<feature type="compositionally biased region" description="Basic and acidic residues" evidence="7">
    <location>
        <begin position="515"/>
        <end position="525"/>
    </location>
</feature>
<gene>
    <name evidence="11" type="ORF">GSCOC_T00039973001</name>
</gene>
<evidence type="ECO:0000256" key="3">
    <source>
        <dbReference type="ARBA" id="ARBA00022692"/>
    </source>
</evidence>
<dbReference type="InterPro" id="IPR026057">
    <property type="entry name" value="TBL_C"/>
</dbReference>